<evidence type="ECO:0000313" key="1">
    <source>
        <dbReference type="EMBL" id="KAI4370388.1"/>
    </source>
</evidence>
<name>A0ACB9QVU3_9MYRT</name>
<accession>A0ACB9QVU3</accession>
<sequence>MDPSAWRHPLLQPSSPGTPLGRHVEVAGSRKMVRCCTQRRVGVLKDGHHSRDGVLATVEDSEGGRRGTMPSLVSSPFQLKKFFRENCNCKARAVGWHTSGDQMGYGDETVGTGGRLQSSSCQDLQVGLVLFPWLGLIVPGVPVCAVWSVAE</sequence>
<dbReference type="EMBL" id="CM042884">
    <property type="protein sequence ID" value="KAI4370388.1"/>
    <property type="molecule type" value="Genomic_DNA"/>
</dbReference>
<reference evidence="2" key="1">
    <citation type="journal article" date="2023" name="Front. Plant Sci.">
        <title>Chromosomal-level genome assembly of Melastoma candidum provides insights into trichome evolution.</title>
        <authorList>
            <person name="Zhong Y."/>
            <person name="Wu W."/>
            <person name="Sun C."/>
            <person name="Zou P."/>
            <person name="Liu Y."/>
            <person name="Dai S."/>
            <person name="Zhou R."/>
        </authorList>
    </citation>
    <scope>NUCLEOTIDE SEQUENCE [LARGE SCALE GENOMIC DNA]</scope>
</reference>
<evidence type="ECO:0000313" key="2">
    <source>
        <dbReference type="Proteomes" id="UP001057402"/>
    </source>
</evidence>
<keyword evidence="2" id="KW-1185">Reference proteome</keyword>
<dbReference type="Proteomes" id="UP001057402">
    <property type="component" value="Chromosome 5"/>
</dbReference>
<proteinExistence type="predicted"/>
<organism evidence="1 2">
    <name type="scientific">Melastoma candidum</name>
    <dbReference type="NCBI Taxonomy" id="119954"/>
    <lineage>
        <taxon>Eukaryota</taxon>
        <taxon>Viridiplantae</taxon>
        <taxon>Streptophyta</taxon>
        <taxon>Embryophyta</taxon>
        <taxon>Tracheophyta</taxon>
        <taxon>Spermatophyta</taxon>
        <taxon>Magnoliopsida</taxon>
        <taxon>eudicotyledons</taxon>
        <taxon>Gunneridae</taxon>
        <taxon>Pentapetalae</taxon>
        <taxon>rosids</taxon>
        <taxon>malvids</taxon>
        <taxon>Myrtales</taxon>
        <taxon>Melastomataceae</taxon>
        <taxon>Melastomatoideae</taxon>
        <taxon>Melastomateae</taxon>
        <taxon>Melastoma</taxon>
    </lineage>
</organism>
<comment type="caution">
    <text evidence="1">The sequence shown here is derived from an EMBL/GenBank/DDBJ whole genome shotgun (WGS) entry which is preliminary data.</text>
</comment>
<gene>
    <name evidence="1" type="ORF">MLD38_018746</name>
</gene>
<protein>
    <submittedName>
        <fullName evidence="1">Uncharacterized protein</fullName>
    </submittedName>
</protein>